<dbReference type="WBParaSite" id="EN70_4761">
    <property type="protein sequence ID" value="EN70_4761"/>
    <property type="gene ID" value="EN70_4761"/>
</dbReference>
<dbReference type="Proteomes" id="UP000095285">
    <property type="component" value="Unassembled WGS sequence"/>
</dbReference>
<sequence length="189" mass="22202">MEGFNEGEKEKWNLYCDDRKLWRSRNRLENSELDEESKHLIYLPRHNAVTQAARAGNVGQLSHLNYQLYRIFLNHEFYVPGLLRKSDWIVLVSIKTEVGVIKRWFALFICFTTIAVHLEIVENLLAGSFLHVLRRSISRRSYPERILSGNASQFQVVFKAMKEQEHIRIGEKFLAEKGMVWENITPRAP</sequence>
<dbReference type="InterPro" id="IPR036397">
    <property type="entry name" value="RNaseH_sf"/>
</dbReference>
<evidence type="ECO:0000313" key="2">
    <source>
        <dbReference type="WBParaSite" id="EN70_4761"/>
    </source>
</evidence>
<dbReference type="AlphaFoldDB" id="A0A1I7VPF2"/>
<dbReference type="Gene3D" id="3.30.420.10">
    <property type="entry name" value="Ribonuclease H-like superfamily/Ribonuclease H"/>
    <property type="match status" value="1"/>
</dbReference>
<reference evidence="1" key="1">
    <citation type="submission" date="2012-04" db="EMBL/GenBank/DDBJ databases">
        <title>The Genome Sequence of Loa loa.</title>
        <authorList>
            <consortium name="The Broad Institute Genome Sequencing Platform"/>
            <consortium name="Broad Institute Genome Sequencing Center for Infectious Disease"/>
            <person name="Nutman T.B."/>
            <person name="Fink D.L."/>
            <person name="Russ C."/>
            <person name="Young S."/>
            <person name="Zeng Q."/>
            <person name="Gargeya S."/>
            <person name="Alvarado L."/>
            <person name="Berlin A."/>
            <person name="Chapman S.B."/>
            <person name="Chen Z."/>
            <person name="Freedman E."/>
            <person name="Gellesch M."/>
            <person name="Goldberg J."/>
            <person name="Griggs A."/>
            <person name="Gujja S."/>
            <person name="Heilman E.R."/>
            <person name="Heiman D."/>
            <person name="Howarth C."/>
            <person name="Mehta T."/>
            <person name="Neiman D."/>
            <person name="Pearson M."/>
            <person name="Roberts A."/>
            <person name="Saif S."/>
            <person name="Shea T."/>
            <person name="Shenoy N."/>
            <person name="Sisk P."/>
            <person name="Stolte C."/>
            <person name="Sykes S."/>
            <person name="White J."/>
            <person name="Yandava C."/>
            <person name="Haas B."/>
            <person name="Henn M.R."/>
            <person name="Nusbaum C."/>
            <person name="Birren B."/>
        </authorList>
    </citation>
    <scope>NUCLEOTIDE SEQUENCE [LARGE SCALE GENOMIC DNA]</scope>
</reference>
<accession>A0A1I7VPF2</accession>
<reference evidence="2" key="2">
    <citation type="submission" date="2016-11" db="UniProtKB">
        <authorList>
            <consortium name="WormBaseParasite"/>
        </authorList>
    </citation>
    <scope>IDENTIFICATION</scope>
</reference>
<keyword evidence="1" id="KW-1185">Reference proteome</keyword>
<organism evidence="1 2">
    <name type="scientific">Loa loa</name>
    <name type="common">Eye worm</name>
    <name type="synonym">Filaria loa</name>
    <dbReference type="NCBI Taxonomy" id="7209"/>
    <lineage>
        <taxon>Eukaryota</taxon>
        <taxon>Metazoa</taxon>
        <taxon>Ecdysozoa</taxon>
        <taxon>Nematoda</taxon>
        <taxon>Chromadorea</taxon>
        <taxon>Rhabditida</taxon>
        <taxon>Spirurina</taxon>
        <taxon>Spiruromorpha</taxon>
        <taxon>Filarioidea</taxon>
        <taxon>Onchocercidae</taxon>
        <taxon>Loa</taxon>
    </lineage>
</organism>
<protein>
    <submittedName>
        <fullName evidence="2">HMG box domain-containing protein</fullName>
    </submittedName>
</protein>
<evidence type="ECO:0000313" key="1">
    <source>
        <dbReference type="Proteomes" id="UP000095285"/>
    </source>
</evidence>
<dbReference type="STRING" id="7209.A0A1I7VPF2"/>
<dbReference type="GO" id="GO:0003676">
    <property type="term" value="F:nucleic acid binding"/>
    <property type="evidence" value="ECO:0007669"/>
    <property type="project" value="InterPro"/>
</dbReference>
<proteinExistence type="predicted"/>
<name>A0A1I7VPF2_LOALO</name>